<keyword evidence="4" id="KW-1185">Reference proteome</keyword>
<dbReference type="NCBIfam" id="TIGR01733">
    <property type="entry name" value="AA-adenyl-dom"/>
    <property type="match status" value="1"/>
</dbReference>
<dbReference type="Proteomes" id="UP000653076">
    <property type="component" value="Unassembled WGS sequence"/>
</dbReference>
<evidence type="ECO:0000313" key="4">
    <source>
        <dbReference type="Proteomes" id="UP000653076"/>
    </source>
</evidence>
<organism evidence="3 4">
    <name type="scientific">Micromonospora qiuiae</name>
    <dbReference type="NCBI Taxonomy" id="502268"/>
    <lineage>
        <taxon>Bacteria</taxon>
        <taxon>Bacillati</taxon>
        <taxon>Actinomycetota</taxon>
        <taxon>Actinomycetes</taxon>
        <taxon>Micromonosporales</taxon>
        <taxon>Micromonosporaceae</taxon>
        <taxon>Micromonospora</taxon>
    </lineage>
</organism>
<evidence type="ECO:0000313" key="3">
    <source>
        <dbReference type="EMBL" id="GIJ30424.1"/>
    </source>
</evidence>
<dbReference type="EMBL" id="BOPC01000111">
    <property type="protein sequence ID" value="GIJ30424.1"/>
    <property type="molecule type" value="Genomic_DNA"/>
</dbReference>
<dbReference type="PANTHER" id="PTHR45527">
    <property type="entry name" value="NONRIBOSOMAL PEPTIDE SYNTHETASE"/>
    <property type="match status" value="1"/>
</dbReference>
<sequence>MAASDATESVSYAELWHRTEAVARLLRARGCRPGQPIGLCMSPTVTRLASMLAIMAIGSPYVPIDPNFPDSRIHSILESAAADGVLVDEVTAERFASMPYRLVHASERPADPAGPAVIEPDASDLAYIIYTSGSTGDPKGVAIEHGGVENLFEALDAVLPPPRERPDECWLAAASVCFDLSVVELFWPLTRGIPVVLAALDSLAGKSGDGAEFLTGVLTGGRVTHFFVTPSLVQVMLGDHALAAAIRRLRVLILGGEIVQPELIGQLRPVPHLYNAYGPTEATVATTVHECSDRDVEYVPIGRPLRGLNVRVVDEDGEDCPPGVPGELLIAGPGLARGYINDEELTARKFPVLGDGAERRRWYRSGDLVSIDADSTIRYHGRVDGQVKVRGFRVELGEVEAVIRAVPGVEEAAVFPVRDHAARVTGLIAAAKSTAADVTEAAIVTRIGQVLPWYAVPHTVRVLSELPLAVSGKLDRKALERRLLKLAPVPDPAAASAPRADQSYEQIVAETWSSVLGGDKAFAHDEGFFDVGGNSVLLGSVLTRLLTAFPEANLQLIDLYRHPTISAMAARLRAPVAPRPPAPGQGGTGAPLSAADRRRLARRAK</sequence>
<dbReference type="InterPro" id="IPR020845">
    <property type="entry name" value="AMP-binding_CS"/>
</dbReference>
<dbReference type="PROSITE" id="PS50075">
    <property type="entry name" value="CARRIER"/>
    <property type="match status" value="1"/>
</dbReference>
<dbReference type="PRINTS" id="PR00154">
    <property type="entry name" value="AMPBINDING"/>
</dbReference>
<dbReference type="SUPFAM" id="SSF56801">
    <property type="entry name" value="Acetyl-CoA synthetase-like"/>
    <property type="match status" value="1"/>
</dbReference>
<dbReference type="PROSITE" id="PS00455">
    <property type="entry name" value="AMP_BINDING"/>
    <property type="match status" value="1"/>
</dbReference>
<dbReference type="CDD" id="cd05930">
    <property type="entry name" value="A_NRPS"/>
    <property type="match status" value="1"/>
</dbReference>
<dbReference type="Gene3D" id="1.10.1200.10">
    <property type="entry name" value="ACP-like"/>
    <property type="match status" value="1"/>
</dbReference>
<evidence type="ECO:0000256" key="1">
    <source>
        <dbReference type="SAM" id="MobiDB-lite"/>
    </source>
</evidence>
<dbReference type="SUPFAM" id="SSF47336">
    <property type="entry name" value="ACP-like"/>
    <property type="match status" value="1"/>
</dbReference>
<evidence type="ECO:0000259" key="2">
    <source>
        <dbReference type="PROSITE" id="PS50075"/>
    </source>
</evidence>
<dbReference type="InterPro" id="IPR020459">
    <property type="entry name" value="AMP-binding"/>
</dbReference>
<dbReference type="InterPro" id="IPR010071">
    <property type="entry name" value="AA_adenyl_dom"/>
</dbReference>
<feature type="domain" description="Carrier" evidence="2">
    <location>
        <begin position="499"/>
        <end position="576"/>
    </location>
</feature>
<dbReference type="InterPro" id="IPR045851">
    <property type="entry name" value="AMP-bd_C_sf"/>
</dbReference>
<dbReference type="Pfam" id="PF00501">
    <property type="entry name" value="AMP-binding"/>
    <property type="match status" value="1"/>
</dbReference>
<dbReference type="InterPro" id="IPR009081">
    <property type="entry name" value="PP-bd_ACP"/>
</dbReference>
<accession>A0ABQ4JII6</accession>
<dbReference type="Pfam" id="PF00550">
    <property type="entry name" value="PP-binding"/>
    <property type="match status" value="1"/>
</dbReference>
<proteinExistence type="predicted"/>
<dbReference type="Pfam" id="PF13193">
    <property type="entry name" value="AMP-binding_C"/>
    <property type="match status" value="1"/>
</dbReference>
<gene>
    <name evidence="3" type="ORF">Vqi01_55860</name>
</gene>
<name>A0ABQ4JII6_9ACTN</name>
<dbReference type="InterPro" id="IPR042099">
    <property type="entry name" value="ANL_N_sf"/>
</dbReference>
<dbReference type="Gene3D" id="3.30.300.30">
    <property type="match status" value="1"/>
</dbReference>
<feature type="region of interest" description="Disordered" evidence="1">
    <location>
        <begin position="576"/>
        <end position="605"/>
    </location>
</feature>
<dbReference type="InterPro" id="IPR025110">
    <property type="entry name" value="AMP-bd_C"/>
</dbReference>
<dbReference type="InterPro" id="IPR036736">
    <property type="entry name" value="ACP-like_sf"/>
</dbReference>
<dbReference type="InterPro" id="IPR000873">
    <property type="entry name" value="AMP-dep_synth/lig_dom"/>
</dbReference>
<comment type="caution">
    <text evidence="3">The sequence shown here is derived from an EMBL/GenBank/DDBJ whole genome shotgun (WGS) entry which is preliminary data.</text>
</comment>
<dbReference type="PANTHER" id="PTHR45527:SF1">
    <property type="entry name" value="FATTY ACID SYNTHASE"/>
    <property type="match status" value="1"/>
</dbReference>
<reference evidence="3 4" key="1">
    <citation type="submission" date="2021-01" db="EMBL/GenBank/DDBJ databases">
        <title>Whole genome shotgun sequence of Verrucosispora qiuiae NBRC 106684.</title>
        <authorList>
            <person name="Komaki H."/>
            <person name="Tamura T."/>
        </authorList>
    </citation>
    <scope>NUCLEOTIDE SEQUENCE [LARGE SCALE GENOMIC DNA]</scope>
    <source>
        <strain evidence="3 4">NBRC 106684</strain>
    </source>
</reference>
<dbReference type="Gene3D" id="3.40.50.12780">
    <property type="entry name" value="N-terminal domain of ligase-like"/>
    <property type="match status" value="1"/>
</dbReference>
<protein>
    <recommendedName>
        <fullName evidence="2">Carrier domain-containing protein</fullName>
    </recommendedName>
</protein>